<dbReference type="Gene3D" id="3.20.20.30">
    <property type="entry name" value="Luciferase-like domain"/>
    <property type="match status" value="1"/>
</dbReference>
<gene>
    <name evidence="8" type="ORF">FF36_03247</name>
</gene>
<evidence type="ECO:0000259" key="7">
    <source>
        <dbReference type="Pfam" id="PF00296"/>
    </source>
</evidence>
<evidence type="ECO:0000256" key="4">
    <source>
        <dbReference type="ARBA" id="ARBA00023033"/>
    </source>
</evidence>
<protein>
    <submittedName>
        <fullName evidence="8">FMN-dependent oxidoreductase, nitrilotriacetate monooxygenase family</fullName>
    </submittedName>
</protein>
<organism evidence="8 9">
    <name type="scientific">Frankia torreyi</name>
    <dbReference type="NCBI Taxonomy" id="1856"/>
    <lineage>
        <taxon>Bacteria</taxon>
        <taxon>Bacillati</taxon>
        <taxon>Actinomycetota</taxon>
        <taxon>Actinomycetes</taxon>
        <taxon>Frankiales</taxon>
        <taxon>Frankiaceae</taxon>
        <taxon>Frankia</taxon>
    </lineage>
</organism>
<accession>A0A0D8BE96</accession>
<evidence type="ECO:0000256" key="2">
    <source>
        <dbReference type="ARBA" id="ARBA00022643"/>
    </source>
</evidence>
<dbReference type="OrthoDB" id="3265338at2"/>
<name>A0A0D8BE96_9ACTN</name>
<dbReference type="CDD" id="cd01095">
    <property type="entry name" value="Nitrilotriacetate_monoxgenase"/>
    <property type="match status" value="1"/>
</dbReference>
<reference evidence="8 9" key="2">
    <citation type="journal article" date="2016" name="Genome Announc.">
        <title>Permanent Draft Genome Sequences for Two Variants of Frankia sp. Strain CpI1, the First Frankia Strain Isolated from Root Nodules of Comptonia peregrina.</title>
        <authorList>
            <person name="Oshone R."/>
            <person name="Hurst S.G.IV."/>
            <person name="Abebe-Akele F."/>
            <person name="Simpson S."/>
            <person name="Morris K."/>
            <person name="Thomas W.K."/>
            <person name="Tisa L.S."/>
        </authorList>
    </citation>
    <scope>NUCLEOTIDE SEQUENCE [LARGE SCALE GENOMIC DNA]</scope>
    <source>
        <strain evidence="9">CpI1-S</strain>
    </source>
</reference>
<dbReference type="InterPro" id="IPR036661">
    <property type="entry name" value="Luciferase-like_sf"/>
</dbReference>
<dbReference type="PANTHER" id="PTHR30011">
    <property type="entry name" value="ALKANESULFONATE MONOOXYGENASE-RELATED"/>
    <property type="match status" value="1"/>
</dbReference>
<keyword evidence="1 6" id="KW-0285">Flavoprotein</keyword>
<keyword evidence="9" id="KW-1185">Reference proteome</keyword>
<comment type="caution">
    <text evidence="8">The sequence shown here is derived from an EMBL/GenBank/DDBJ whole genome shotgun (WGS) entry which is preliminary data.</text>
</comment>
<dbReference type="SUPFAM" id="SSF51679">
    <property type="entry name" value="Bacterial luciferase-like"/>
    <property type="match status" value="1"/>
</dbReference>
<feature type="binding site" evidence="6">
    <location>
        <position position="153"/>
    </location>
    <ligand>
        <name>FMN</name>
        <dbReference type="ChEBI" id="CHEBI:58210"/>
    </ligand>
</feature>
<feature type="domain" description="Luciferase-like" evidence="7">
    <location>
        <begin position="32"/>
        <end position="391"/>
    </location>
</feature>
<comment type="similarity">
    <text evidence="5">Belongs to the NtaA/SnaA/DszA monooxygenase family.</text>
</comment>
<keyword evidence="3" id="KW-0560">Oxidoreductase</keyword>
<dbReference type="InterPro" id="IPR016215">
    <property type="entry name" value="NTA_MOA"/>
</dbReference>
<dbReference type="NCBIfam" id="TIGR03860">
    <property type="entry name" value="FMN_nitrolo"/>
    <property type="match status" value="1"/>
</dbReference>
<dbReference type="PIRSF" id="PIRSF000337">
    <property type="entry name" value="NTA_MOA"/>
    <property type="match status" value="1"/>
</dbReference>
<dbReference type="GO" id="GO:0004497">
    <property type="term" value="F:monooxygenase activity"/>
    <property type="evidence" value="ECO:0007669"/>
    <property type="project" value="UniProtKB-KW"/>
</dbReference>
<evidence type="ECO:0000256" key="1">
    <source>
        <dbReference type="ARBA" id="ARBA00022630"/>
    </source>
</evidence>
<evidence type="ECO:0000313" key="9">
    <source>
        <dbReference type="Proteomes" id="UP000032545"/>
    </source>
</evidence>
<dbReference type="PANTHER" id="PTHR30011:SF16">
    <property type="entry name" value="C2H2 FINGER DOMAIN TRANSCRIPTION FACTOR (EUROFUNG)-RELATED"/>
    <property type="match status" value="1"/>
</dbReference>
<dbReference type="Proteomes" id="UP000032545">
    <property type="component" value="Unassembled WGS sequence"/>
</dbReference>
<proteinExistence type="inferred from homology"/>
<evidence type="ECO:0000256" key="6">
    <source>
        <dbReference type="PIRSR" id="PIRSR000337-1"/>
    </source>
</evidence>
<feature type="binding site" evidence="6">
    <location>
        <position position="99"/>
    </location>
    <ligand>
        <name>FMN</name>
        <dbReference type="ChEBI" id="CHEBI:58210"/>
    </ligand>
</feature>
<dbReference type="PATRIC" id="fig|1502723.3.peg.2659"/>
<evidence type="ECO:0000256" key="5">
    <source>
        <dbReference type="ARBA" id="ARBA00033748"/>
    </source>
</evidence>
<dbReference type="EMBL" id="JYFN01000024">
    <property type="protein sequence ID" value="KJE22375.1"/>
    <property type="molecule type" value="Genomic_DNA"/>
</dbReference>
<sequence length="450" mass="48667">MTGSRRLHLTVHLVGAATGVHPGAWRWPEADPYTFASVDRWVEAAQVAERGLLDAVFLSDVPGLWGDLTDHPQEAYYLEPTVILTAIARATTHIGLVGTASTSFNEPYNIARRFHSLDLVSHGRVGWNAVTTFVPVIAENFGEARIADRADRYGRGNEFVDVVRALWASWRPGALLADVATGAFTDRGKLVPIDHRGATFVVRGPLPLPPSEQGYPVIFQAGASDPGRDLAARTADAVFSGATSLDAARAYAADIRGRAAGYGRDPASITILPGLMTSIASSDAEAADRLRRLDELAYRDSARAVLADKLRLDPDILDPETLDPDRPIPPHLLPPLGVDGAVGVLDLGLLERAHRGLSVRDLLRPRWGGHLVAAGPPERVADIIEDWYRGGAADGFTLMPDVIADGLPAFVDHVIPILRRRGLWPHEYQEATLRERLGLPLPEAAKHALP</sequence>
<dbReference type="AlphaFoldDB" id="A0A0D8BE96"/>
<evidence type="ECO:0000256" key="3">
    <source>
        <dbReference type="ARBA" id="ARBA00023002"/>
    </source>
</evidence>
<dbReference type="InterPro" id="IPR011251">
    <property type="entry name" value="Luciferase-like_dom"/>
</dbReference>
<keyword evidence="4 8" id="KW-0503">Monooxygenase</keyword>
<feature type="binding site" evidence="6">
    <location>
        <position position="60"/>
    </location>
    <ligand>
        <name>FMN</name>
        <dbReference type="ChEBI" id="CHEBI:58210"/>
    </ligand>
</feature>
<dbReference type="InterPro" id="IPR051260">
    <property type="entry name" value="Diverse_substr_monoxygenases"/>
</dbReference>
<dbReference type="GO" id="GO:0016705">
    <property type="term" value="F:oxidoreductase activity, acting on paired donors, with incorporation or reduction of molecular oxygen"/>
    <property type="evidence" value="ECO:0007669"/>
    <property type="project" value="InterPro"/>
</dbReference>
<reference evidence="9" key="1">
    <citation type="submission" date="2015-02" db="EMBL/GenBank/DDBJ databases">
        <title>Draft Genome of Frankia sp. CpI1-S.</title>
        <authorList>
            <person name="Oshone R.T."/>
            <person name="Ngom M."/>
            <person name="Ghodhbane-Gtari F."/>
            <person name="Gtari M."/>
            <person name="Morris K."/>
            <person name="Thomas K."/>
            <person name="Sen A."/>
            <person name="Tisa L.S."/>
        </authorList>
    </citation>
    <scope>NUCLEOTIDE SEQUENCE [LARGE SCALE GENOMIC DNA]</scope>
    <source>
        <strain evidence="9">CpI1-S</strain>
    </source>
</reference>
<keyword evidence="2 6" id="KW-0288">FMN</keyword>
<evidence type="ECO:0000313" key="8">
    <source>
        <dbReference type="EMBL" id="KJE22375.1"/>
    </source>
</evidence>
<dbReference type="RefSeq" id="WP_044885859.1">
    <property type="nucleotide sequence ID" value="NZ_JYFN01000024.1"/>
</dbReference>
<dbReference type="Pfam" id="PF00296">
    <property type="entry name" value="Bac_luciferase"/>
    <property type="match status" value="1"/>
</dbReference>
<feature type="binding site" evidence="6">
    <location>
        <position position="224"/>
    </location>
    <ligand>
        <name>FMN</name>
        <dbReference type="ChEBI" id="CHEBI:58210"/>
    </ligand>
</feature>